<keyword evidence="6" id="KW-0804">Transcription</keyword>
<reference evidence="12 13" key="1">
    <citation type="submission" date="2024-05" db="EMBL/GenBank/DDBJ databases">
        <title>Long read based assembly of the Candida bracarensis genome reveals expanded adhesin content.</title>
        <authorList>
            <person name="Marcet-Houben M."/>
            <person name="Ksiezopolska E."/>
            <person name="Gabaldon T."/>
        </authorList>
    </citation>
    <scope>NUCLEOTIDE SEQUENCE [LARGE SCALE GENOMIC DNA]</scope>
    <source>
        <strain evidence="12 13">CBM6</strain>
    </source>
</reference>
<dbReference type="InterPro" id="IPR048047">
    <property type="entry name" value="RSC1/2_bromodom"/>
</dbReference>
<evidence type="ECO:0000256" key="1">
    <source>
        <dbReference type="ARBA" id="ARBA00004123"/>
    </source>
</evidence>
<sequence length="923" mass="104922">MDGEYSQLRADLRKQYDSIFQLKDPNGVEIYPVFNVLPIKKDYPDYYSVIKNPISLNTMKKRLPHYVDAQEFINDVCQIPWNAKTYNSEDSAIYGFATILENFLKLKAIPELQTVYRHVRYPNLGGLPMDGSNINNSGLTGLKTEREYTMQQQINGGPTPPVNMATHSLANNANSSMQSGLQNIQPAAPQQIPIVNGISINNNISMSNNGRINMSNNNPVTNQMHPGQEIRSRISPQPVIPPRSMSSTPATHSPSTGLKPSIQQRLQTRRGRPPIIDLPYLLRIKNIMKMLKREVDENNRNLTSTFDKLPDETTNPGYYQMISHPVCLDDIRRRVKTRKYKDFESFQNDFIIMFENYKRYYASNPLYLKAAGLLEYHFRKLVEIELSKPDSDFLPEGELRYPMESVEMRGSIYQIGDWVLLNNANDPNKPVVAQIFKLWYTSDGTRWLNACWYFRPEQTVHRVDRLFYKNEVVKTGQYRDHLISDLVGKCYVVHFTRYQRGNPAIPYEGPLFICEFRYNESDKAFNKIRTWKACLPEELRDQDEDTIPVNGRKFFKYPSPIRHLLPPNATPHDPIPEPTEGDPTAPPLIGAVYLRPKVKRDDLGEYSTSDDCPRYIIRPTDPPEKGVIDEVHGTIITNMQTANALPRTSQSSTRLPTLKQTKPNVGMSSPHMAMKQVPYQKPSMPITQTKPIMPNRAMAPSSTNNSMNNHKIQKPNSIQNLRQPVHNYTQMNSSALNGVVSDLSNQAAKGGMRYITIDVPHSYVLPLPFNFSSEPVAVADVGNRTRRIAENPNISTNNIIWYRGPGISVRERYIDSGKLGAGAPLNILDSPDMGDLDYEEIEEEIINQPSNTKVENENGTQTGTLVEDLSKQSLNGENEIVDEDLSYGRQATEKSIEAINIGLRPSAKFIIHKHKYSTIENII</sequence>
<dbReference type="Pfam" id="PF01426">
    <property type="entry name" value="BAH"/>
    <property type="match status" value="1"/>
</dbReference>
<dbReference type="InterPro" id="IPR035700">
    <property type="entry name" value="Rsc1/Rsc2_Bromo"/>
</dbReference>
<feature type="domain" description="Bromo" evidence="10">
    <location>
        <begin position="26"/>
        <end position="94"/>
    </location>
</feature>
<dbReference type="InterPro" id="IPR036427">
    <property type="entry name" value="Bromodomain-like_sf"/>
</dbReference>
<comment type="subcellular location">
    <subcellularLocation>
        <location evidence="1">Nucleus</location>
    </subcellularLocation>
</comment>
<dbReference type="CDD" id="cd04717">
    <property type="entry name" value="BAH_polybromo"/>
    <property type="match status" value="1"/>
</dbReference>
<evidence type="ECO:0000256" key="3">
    <source>
        <dbReference type="ARBA" id="ARBA00022853"/>
    </source>
</evidence>
<evidence type="ECO:0000256" key="7">
    <source>
        <dbReference type="ARBA" id="ARBA00023242"/>
    </source>
</evidence>
<evidence type="ECO:0000256" key="2">
    <source>
        <dbReference type="ARBA" id="ARBA00022737"/>
    </source>
</evidence>
<evidence type="ECO:0000259" key="11">
    <source>
        <dbReference type="PROSITE" id="PS51038"/>
    </source>
</evidence>
<keyword evidence="13" id="KW-1185">Reference proteome</keyword>
<dbReference type="PROSITE" id="PS51038">
    <property type="entry name" value="BAH"/>
    <property type="match status" value="1"/>
</dbReference>
<feature type="region of interest" description="Disordered" evidence="9">
    <location>
        <begin position="604"/>
        <end position="626"/>
    </location>
</feature>
<evidence type="ECO:0000259" key="10">
    <source>
        <dbReference type="PROSITE" id="PS50014"/>
    </source>
</evidence>
<accession>A0ABR4NNG0</accession>
<dbReference type="SUPFAM" id="SSF47370">
    <property type="entry name" value="Bromodomain"/>
    <property type="match status" value="2"/>
</dbReference>
<dbReference type="PROSITE" id="PS50014">
    <property type="entry name" value="BROMODOMAIN_2"/>
    <property type="match status" value="2"/>
</dbReference>
<dbReference type="SMART" id="SM00439">
    <property type="entry name" value="BAH"/>
    <property type="match status" value="1"/>
</dbReference>
<dbReference type="PANTHER" id="PTHR16062:SF21">
    <property type="entry name" value="CHROMATIN STRUCTURE-REMODELING COMPLEX SUBUNIT RSC1-RELATED"/>
    <property type="match status" value="1"/>
</dbReference>
<keyword evidence="3" id="KW-0156">Chromatin regulator</keyword>
<evidence type="ECO:0000256" key="8">
    <source>
        <dbReference type="PROSITE-ProRule" id="PRU00035"/>
    </source>
</evidence>
<dbReference type="InterPro" id="IPR001025">
    <property type="entry name" value="BAH_dom"/>
</dbReference>
<feature type="region of interest" description="Disordered" evidence="9">
    <location>
        <begin position="645"/>
        <end position="670"/>
    </location>
</feature>
<feature type="compositionally biased region" description="Polar residues" evidence="9">
    <location>
        <begin position="244"/>
        <end position="266"/>
    </location>
</feature>
<evidence type="ECO:0000313" key="12">
    <source>
        <dbReference type="EMBL" id="KAL3229538.1"/>
    </source>
</evidence>
<feature type="region of interest" description="Disordered" evidence="9">
    <location>
        <begin position="233"/>
        <end position="270"/>
    </location>
</feature>
<protein>
    <submittedName>
        <fullName evidence="12">Chromatin structure-remodeling complex subunit RSC1</fullName>
    </submittedName>
</protein>
<evidence type="ECO:0000256" key="4">
    <source>
        <dbReference type="ARBA" id="ARBA00023015"/>
    </source>
</evidence>
<feature type="domain" description="BAH" evidence="11">
    <location>
        <begin position="411"/>
        <end position="529"/>
    </location>
</feature>
<keyword evidence="2" id="KW-0677">Repeat</keyword>
<dbReference type="SMART" id="SM00297">
    <property type="entry name" value="BROMO"/>
    <property type="match status" value="2"/>
</dbReference>
<dbReference type="PRINTS" id="PR00503">
    <property type="entry name" value="BROMODOMAIN"/>
</dbReference>
<dbReference type="Pfam" id="PF00439">
    <property type="entry name" value="Bromodomain"/>
    <property type="match status" value="2"/>
</dbReference>
<dbReference type="EMBL" id="JBEVYD010000011">
    <property type="protein sequence ID" value="KAL3229538.1"/>
    <property type="molecule type" value="Genomic_DNA"/>
</dbReference>
<keyword evidence="4" id="KW-0805">Transcription regulation</keyword>
<dbReference type="CDD" id="cd05522">
    <property type="entry name" value="Bromo_Rsc1_2_II"/>
    <property type="match status" value="1"/>
</dbReference>
<dbReference type="InterPro" id="IPR043151">
    <property type="entry name" value="BAH_sf"/>
</dbReference>
<dbReference type="PANTHER" id="PTHR16062">
    <property type="entry name" value="SWI/SNF-RELATED"/>
    <property type="match status" value="1"/>
</dbReference>
<keyword evidence="5 8" id="KW-0103">Bromodomain</keyword>
<evidence type="ECO:0000256" key="5">
    <source>
        <dbReference type="ARBA" id="ARBA00023117"/>
    </source>
</evidence>
<comment type="caution">
    <text evidence="12">The sequence shown here is derived from an EMBL/GenBank/DDBJ whole genome shotgun (WGS) entry which is preliminary data.</text>
</comment>
<dbReference type="Proteomes" id="UP001623330">
    <property type="component" value="Unassembled WGS sequence"/>
</dbReference>
<keyword evidence="7" id="KW-0539">Nucleus</keyword>
<feature type="compositionally biased region" description="Polar residues" evidence="9">
    <location>
        <begin position="645"/>
        <end position="667"/>
    </location>
</feature>
<proteinExistence type="predicted"/>
<organism evidence="12 13">
    <name type="scientific">Nakaseomyces bracarensis</name>
    <dbReference type="NCBI Taxonomy" id="273131"/>
    <lineage>
        <taxon>Eukaryota</taxon>
        <taxon>Fungi</taxon>
        <taxon>Dikarya</taxon>
        <taxon>Ascomycota</taxon>
        <taxon>Saccharomycotina</taxon>
        <taxon>Saccharomycetes</taxon>
        <taxon>Saccharomycetales</taxon>
        <taxon>Saccharomycetaceae</taxon>
        <taxon>Nakaseomyces</taxon>
    </lineage>
</organism>
<feature type="domain" description="Bromo" evidence="10">
    <location>
        <begin position="298"/>
        <end position="368"/>
    </location>
</feature>
<evidence type="ECO:0000256" key="6">
    <source>
        <dbReference type="ARBA" id="ARBA00023163"/>
    </source>
</evidence>
<evidence type="ECO:0000256" key="9">
    <source>
        <dbReference type="SAM" id="MobiDB-lite"/>
    </source>
</evidence>
<dbReference type="CDD" id="cd05521">
    <property type="entry name" value="Bromo_Rsc1_2_I"/>
    <property type="match status" value="1"/>
</dbReference>
<evidence type="ECO:0000313" key="13">
    <source>
        <dbReference type="Proteomes" id="UP001623330"/>
    </source>
</evidence>
<dbReference type="Gene3D" id="2.30.30.490">
    <property type="match status" value="1"/>
</dbReference>
<name>A0ABR4NNG0_9SACH</name>
<dbReference type="InterPro" id="IPR001487">
    <property type="entry name" value="Bromodomain"/>
</dbReference>
<dbReference type="Gene3D" id="1.20.920.10">
    <property type="entry name" value="Bromodomain-like"/>
    <property type="match status" value="2"/>
</dbReference>
<dbReference type="InterPro" id="IPR037382">
    <property type="entry name" value="Rsc/polybromo"/>
</dbReference>
<gene>
    <name evidence="12" type="ORF">RNJ44_01674</name>
</gene>